<feature type="transmembrane region" description="Helical" evidence="1">
    <location>
        <begin position="6"/>
        <end position="26"/>
    </location>
</feature>
<dbReference type="EMBL" id="JAGTIS010000004">
    <property type="protein sequence ID" value="MBT8766629.1"/>
    <property type="molecule type" value="Genomic_DNA"/>
</dbReference>
<protein>
    <recommendedName>
        <fullName evidence="4">Cation/multidrug efflux pump</fullName>
    </recommendedName>
</protein>
<evidence type="ECO:0000313" key="2">
    <source>
        <dbReference type="EMBL" id="MBT8766629.1"/>
    </source>
</evidence>
<sequence length="216" mass="24130">MQYDGLAWAIALLALLVAVVAGRILFDRSWFLGWLRGTCGLAFLALAVLVALVARDLSSYDALPQDRPLATLSFKALEAQRFQVTLLEGGSEQEVLLDGDLWQLDARLFKWKGLGDLLGLQPGYRLERLSGRYLAIEQQALAQYSRAPLAESPYGVDVWRWLRLTQRDFFLFLPEAQRVTYLPMADGAVFSVSLSPTGLLAEPLNQSAVEALKDWR</sequence>
<keyword evidence="1" id="KW-0812">Transmembrane</keyword>
<feature type="transmembrane region" description="Helical" evidence="1">
    <location>
        <begin position="33"/>
        <end position="54"/>
    </location>
</feature>
<name>A0ABS5XG10_9GAMM</name>
<reference evidence="2 3" key="1">
    <citation type="submission" date="2021-04" db="EMBL/GenBank/DDBJ databases">
        <title>Pseudomonas boanensis sp. nov., a bacterium isolated from river water used for household purposes in Boane District, Mozambique.</title>
        <authorList>
            <person name="Nicklasson M."/>
            <person name="Martin-Rodriguez A.J."/>
            <person name="Thorell K."/>
            <person name="Neves L."/>
            <person name="Mussagy A."/>
            <person name="Rydberg H.A."/>
            <person name="Hernroth B."/>
            <person name="Svensson-Stadler L."/>
            <person name="Sjoling A."/>
        </authorList>
    </citation>
    <scope>NUCLEOTIDE SEQUENCE [LARGE SCALE GENOMIC DNA]</scope>
    <source>
        <strain evidence="2 3">DB1</strain>
    </source>
</reference>
<comment type="caution">
    <text evidence="2">The sequence shown here is derived from an EMBL/GenBank/DDBJ whole genome shotgun (WGS) entry which is preliminary data.</text>
</comment>
<evidence type="ECO:0000256" key="1">
    <source>
        <dbReference type="SAM" id="Phobius"/>
    </source>
</evidence>
<keyword evidence="3" id="KW-1185">Reference proteome</keyword>
<dbReference type="Proteomes" id="UP001519667">
    <property type="component" value="Unassembled WGS sequence"/>
</dbReference>
<accession>A0ABS5XG10</accession>
<evidence type="ECO:0000313" key="3">
    <source>
        <dbReference type="Proteomes" id="UP001519667"/>
    </source>
</evidence>
<organism evidence="2 3">
    <name type="scientific">Metapseudomonas boanensis</name>
    <dbReference type="NCBI Taxonomy" id="2822138"/>
    <lineage>
        <taxon>Bacteria</taxon>
        <taxon>Pseudomonadati</taxon>
        <taxon>Pseudomonadota</taxon>
        <taxon>Gammaproteobacteria</taxon>
        <taxon>Pseudomonadales</taxon>
        <taxon>Pseudomonadaceae</taxon>
        <taxon>Metapseudomonas</taxon>
    </lineage>
</organism>
<gene>
    <name evidence="2" type="ORF">J7302_10905</name>
</gene>
<keyword evidence="1" id="KW-0472">Membrane</keyword>
<keyword evidence="1" id="KW-1133">Transmembrane helix</keyword>
<evidence type="ECO:0008006" key="4">
    <source>
        <dbReference type="Google" id="ProtNLM"/>
    </source>
</evidence>
<dbReference type="RefSeq" id="WP_215373764.1">
    <property type="nucleotide sequence ID" value="NZ_JAGTIS010000004.1"/>
</dbReference>
<proteinExistence type="predicted"/>